<comment type="subunit">
    <text evidence="6">Homodimer.</text>
</comment>
<dbReference type="InterPro" id="IPR036291">
    <property type="entry name" value="NAD(P)-bd_dom_sf"/>
</dbReference>
<dbReference type="Gene3D" id="3.90.25.10">
    <property type="entry name" value="UDP-galactose 4-epimerase, domain 1"/>
    <property type="match status" value="1"/>
</dbReference>
<dbReference type="AlphaFoldDB" id="A0A146K9W0"/>
<dbReference type="PANTHER" id="PTHR43725">
    <property type="entry name" value="UDP-GLUCOSE 4-EPIMERASE"/>
    <property type="match status" value="1"/>
</dbReference>
<evidence type="ECO:0000256" key="5">
    <source>
        <dbReference type="ARBA" id="ARBA00023277"/>
    </source>
</evidence>
<sequence length="313" mass="34525">LIMGGAGYIGSHIVRLLLQSSDFIPIIFDNLVTGDKITIPEGVVFVEGDAKNEQLLIETMQKYQITGVIHLCAYSLVGESVANPLKYFENNVVGAISLLKAMNHVNIKHLVFSSTAATYGEPQKIPILETDPTVPINPYGQSKLMIEQMIRSLDINSICFRYFNVAGAALGVGEMHEPETHLIPVIIKASLNNKSMKQFGSDYPTEDGTCVRDYIHVLDLAEAHVLGMRYLLKTPNQKLILNLASQVGYSVKQIINAVKKVTPIEVIQEKRREGDPATLIADASKAFELLGWKAKLDVGEMVASAYNFHKNIE</sequence>
<dbReference type="GO" id="GO:0003978">
    <property type="term" value="F:UDP-glucose 4-epimerase activity"/>
    <property type="evidence" value="ECO:0007669"/>
    <property type="project" value="UniProtKB-UniRule"/>
</dbReference>
<keyword evidence="5 6" id="KW-0119">Carbohydrate metabolism</keyword>
<evidence type="ECO:0000313" key="8">
    <source>
        <dbReference type="EMBL" id="JAP93600.1"/>
    </source>
</evidence>
<dbReference type="EMBL" id="GDID01003006">
    <property type="protein sequence ID" value="JAP93600.1"/>
    <property type="molecule type" value="Transcribed_RNA"/>
</dbReference>
<feature type="domain" description="NAD(P)-binding" evidence="7">
    <location>
        <begin position="1"/>
        <end position="303"/>
    </location>
</feature>
<organism evidence="8">
    <name type="scientific">Trepomonas sp. PC1</name>
    <dbReference type="NCBI Taxonomy" id="1076344"/>
    <lineage>
        <taxon>Eukaryota</taxon>
        <taxon>Metamonada</taxon>
        <taxon>Diplomonadida</taxon>
        <taxon>Hexamitidae</taxon>
        <taxon>Hexamitinae</taxon>
        <taxon>Trepomonas</taxon>
    </lineage>
</organism>
<feature type="non-terminal residue" evidence="8">
    <location>
        <position position="1"/>
    </location>
</feature>
<name>A0A146K9W0_9EUKA</name>
<comment type="cofactor">
    <cofactor evidence="1 6">
        <name>NAD(+)</name>
        <dbReference type="ChEBI" id="CHEBI:57540"/>
    </cofactor>
</comment>
<dbReference type="Gene3D" id="3.40.50.720">
    <property type="entry name" value="NAD(P)-binding Rossmann-like Domain"/>
    <property type="match status" value="1"/>
</dbReference>
<evidence type="ECO:0000256" key="6">
    <source>
        <dbReference type="RuleBase" id="RU366046"/>
    </source>
</evidence>
<comment type="similarity">
    <text evidence="2 6">Belongs to the NAD(P)-dependent epimerase/dehydratase family.</text>
</comment>
<dbReference type="NCBIfam" id="TIGR01179">
    <property type="entry name" value="galE"/>
    <property type="match status" value="1"/>
</dbReference>
<dbReference type="GO" id="GO:0006012">
    <property type="term" value="P:galactose metabolic process"/>
    <property type="evidence" value="ECO:0007669"/>
    <property type="project" value="UniProtKB-UniPathway"/>
</dbReference>
<dbReference type="SUPFAM" id="SSF51735">
    <property type="entry name" value="NAD(P)-binding Rossmann-fold domains"/>
    <property type="match status" value="1"/>
</dbReference>
<protein>
    <recommendedName>
        <fullName evidence="6">UDP-glucose 4-epimerase</fullName>
        <ecNumber evidence="6">5.1.3.2</ecNumber>
    </recommendedName>
</protein>
<accession>A0A146K9W0</accession>
<dbReference type="UniPathway" id="UPA00214"/>
<dbReference type="PANTHER" id="PTHR43725:SF53">
    <property type="entry name" value="UDP-ARABINOSE 4-EPIMERASE 1"/>
    <property type="match status" value="1"/>
</dbReference>
<comment type="pathway">
    <text evidence="6">Carbohydrate metabolism; galactose metabolism.</text>
</comment>
<dbReference type="InterPro" id="IPR005886">
    <property type="entry name" value="UDP_G4E"/>
</dbReference>
<comment type="catalytic activity">
    <reaction evidence="6">
        <text>UDP-alpha-D-glucose = UDP-alpha-D-galactose</text>
        <dbReference type="Rhea" id="RHEA:22168"/>
        <dbReference type="ChEBI" id="CHEBI:58885"/>
        <dbReference type="ChEBI" id="CHEBI:66914"/>
        <dbReference type="EC" id="5.1.3.2"/>
    </reaction>
</comment>
<keyword evidence="4 6" id="KW-0413">Isomerase</keyword>
<evidence type="ECO:0000256" key="3">
    <source>
        <dbReference type="ARBA" id="ARBA00023027"/>
    </source>
</evidence>
<gene>
    <name evidence="8" type="ORF">TPC1_14059</name>
</gene>
<dbReference type="InterPro" id="IPR016040">
    <property type="entry name" value="NAD(P)-bd_dom"/>
</dbReference>
<dbReference type="CDD" id="cd05247">
    <property type="entry name" value="UDP_G4E_1_SDR_e"/>
    <property type="match status" value="1"/>
</dbReference>
<evidence type="ECO:0000256" key="4">
    <source>
        <dbReference type="ARBA" id="ARBA00023235"/>
    </source>
</evidence>
<feature type="non-terminal residue" evidence="8">
    <location>
        <position position="313"/>
    </location>
</feature>
<keyword evidence="3 6" id="KW-0520">NAD</keyword>
<proteinExistence type="inferred from homology"/>
<evidence type="ECO:0000259" key="7">
    <source>
        <dbReference type="Pfam" id="PF16363"/>
    </source>
</evidence>
<dbReference type="EC" id="5.1.3.2" evidence="6"/>
<evidence type="ECO:0000256" key="1">
    <source>
        <dbReference type="ARBA" id="ARBA00001911"/>
    </source>
</evidence>
<reference evidence="8" key="1">
    <citation type="submission" date="2015-07" db="EMBL/GenBank/DDBJ databases">
        <title>Adaptation to a free-living lifestyle via gene acquisitions in the diplomonad Trepomonas sp. PC1.</title>
        <authorList>
            <person name="Xu F."/>
            <person name="Jerlstrom-Hultqvist J."/>
            <person name="Kolisko M."/>
            <person name="Simpson A.G.B."/>
            <person name="Roger A.J."/>
            <person name="Svard S.G."/>
            <person name="Andersson J.O."/>
        </authorList>
    </citation>
    <scope>NUCLEOTIDE SEQUENCE</scope>
    <source>
        <strain evidence="8">PC1</strain>
    </source>
</reference>
<dbReference type="Pfam" id="PF16363">
    <property type="entry name" value="GDP_Man_Dehyd"/>
    <property type="match status" value="1"/>
</dbReference>
<evidence type="ECO:0000256" key="2">
    <source>
        <dbReference type="ARBA" id="ARBA00007637"/>
    </source>
</evidence>